<name>A0A8J3T2T2_9ACTN</name>
<dbReference type="Gene3D" id="2.80.10.50">
    <property type="match status" value="1"/>
</dbReference>
<dbReference type="CDD" id="cd00161">
    <property type="entry name" value="beta-trefoil_Ricin-like"/>
    <property type="match status" value="1"/>
</dbReference>
<comment type="caution">
    <text evidence="1">The sequence shown here is derived from an EMBL/GenBank/DDBJ whole genome shotgun (WGS) entry which is preliminary data.</text>
</comment>
<dbReference type="EMBL" id="BOOK01000043">
    <property type="protein sequence ID" value="GII03830.1"/>
    <property type="molecule type" value="Genomic_DNA"/>
</dbReference>
<proteinExistence type="predicted"/>
<evidence type="ECO:0008006" key="3">
    <source>
        <dbReference type="Google" id="ProtNLM"/>
    </source>
</evidence>
<gene>
    <name evidence="1" type="ORF">Pta02_58380</name>
</gene>
<keyword evidence="2" id="KW-1185">Reference proteome</keyword>
<dbReference type="AlphaFoldDB" id="A0A8J3T2T2"/>
<dbReference type="SUPFAM" id="SSF50370">
    <property type="entry name" value="Ricin B-like lectins"/>
    <property type="match status" value="1"/>
</dbReference>
<dbReference type="PROSITE" id="PS50231">
    <property type="entry name" value="RICIN_B_LECTIN"/>
    <property type="match status" value="1"/>
</dbReference>
<organism evidence="1 2">
    <name type="scientific">Planobispora takensis</name>
    <dbReference type="NCBI Taxonomy" id="1367882"/>
    <lineage>
        <taxon>Bacteria</taxon>
        <taxon>Bacillati</taxon>
        <taxon>Actinomycetota</taxon>
        <taxon>Actinomycetes</taxon>
        <taxon>Streptosporangiales</taxon>
        <taxon>Streptosporangiaceae</taxon>
        <taxon>Planobispora</taxon>
    </lineage>
</organism>
<sequence length="168" mass="17742">MYGGPGPSAHATAGTAPAPVLLIPQHVSQADGLRPALTAALPPVTGATGLKVTQQPDLSLQTQKWELRFAPGGAVLQLVNLKTGLCLRGGSSAGNVVRQVTCVPSASLDDNRQFWRDRQTLHNGVVVHRYENVGNNLYMGIRDSSPQSGALLETQVLNGLAGQKFKLK</sequence>
<dbReference type="Proteomes" id="UP000634476">
    <property type="component" value="Unassembled WGS sequence"/>
</dbReference>
<accession>A0A8J3T2T2</accession>
<evidence type="ECO:0000313" key="1">
    <source>
        <dbReference type="EMBL" id="GII03830.1"/>
    </source>
</evidence>
<protein>
    <recommendedName>
        <fullName evidence="3">Ricin B lectin domain-containing protein</fullName>
    </recommendedName>
</protein>
<evidence type="ECO:0000313" key="2">
    <source>
        <dbReference type="Proteomes" id="UP000634476"/>
    </source>
</evidence>
<reference evidence="1" key="1">
    <citation type="submission" date="2021-01" db="EMBL/GenBank/DDBJ databases">
        <title>Whole genome shotgun sequence of Planobispora takensis NBRC 109077.</title>
        <authorList>
            <person name="Komaki H."/>
            <person name="Tamura T."/>
        </authorList>
    </citation>
    <scope>NUCLEOTIDE SEQUENCE</scope>
    <source>
        <strain evidence="1">NBRC 109077</strain>
    </source>
</reference>
<dbReference type="InterPro" id="IPR035992">
    <property type="entry name" value="Ricin_B-like_lectins"/>
</dbReference>